<evidence type="ECO:0000256" key="1">
    <source>
        <dbReference type="ARBA" id="ARBA00022617"/>
    </source>
</evidence>
<dbReference type="RefSeq" id="WP_157523702.1">
    <property type="nucleotide sequence ID" value="NZ_CP066775.1"/>
</dbReference>
<evidence type="ECO:0000313" key="4">
    <source>
        <dbReference type="EMBL" id="QQL51128.1"/>
    </source>
</evidence>
<dbReference type="GO" id="GO:0009055">
    <property type="term" value="F:electron transfer activity"/>
    <property type="evidence" value="ECO:0007669"/>
    <property type="project" value="InterPro"/>
</dbReference>
<dbReference type="KEGG" id="mgik:GO620_006670"/>
<gene>
    <name evidence="4" type="ORF">GO620_006670</name>
</gene>
<organism evidence="4 5">
    <name type="scientific">Mucilaginibacter ginkgonis</name>
    <dbReference type="NCBI Taxonomy" id="2682091"/>
    <lineage>
        <taxon>Bacteria</taxon>
        <taxon>Pseudomonadati</taxon>
        <taxon>Bacteroidota</taxon>
        <taxon>Sphingobacteriia</taxon>
        <taxon>Sphingobacteriales</taxon>
        <taxon>Sphingobacteriaceae</taxon>
        <taxon>Mucilaginibacter</taxon>
    </lineage>
</organism>
<dbReference type="PANTHER" id="PTHR35008">
    <property type="entry name" value="BLL4482 PROTEIN-RELATED"/>
    <property type="match status" value="1"/>
</dbReference>
<sequence>MTKIFSIILSTALSAVLFNVSAQPKKPVTHIGTPTNGPVQGLSGKAVYAKYCVSCHQADGLGVQKMNPPLSKTSWIEGDKSRIIKVVLNGLSATEIDDETYNNVMASFDFLSDRDIANVLTYVRSSFGNKASAVLPEEVSKLRTKKK</sequence>
<dbReference type="GO" id="GO:0020037">
    <property type="term" value="F:heme binding"/>
    <property type="evidence" value="ECO:0007669"/>
    <property type="project" value="InterPro"/>
</dbReference>
<dbReference type="InterPro" id="IPR009056">
    <property type="entry name" value="Cyt_c-like_dom"/>
</dbReference>
<dbReference type="Gene3D" id="1.10.760.10">
    <property type="entry name" value="Cytochrome c-like domain"/>
    <property type="match status" value="1"/>
</dbReference>
<evidence type="ECO:0000256" key="2">
    <source>
        <dbReference type="ARBA" id="ARBA00022723"/>
    </source>
</evidence>
<reference evidence="4 5" key="1">
    <citation type="submission" date="2020-12" db="EMBL/GenBank/DDBJ databases">
        <title>HMF7856_wgs.fasta genome submission.</title>
        <authorList>
            <person name="Kang H."/>
            <person name="Kim H."/>
            <person name="Joh K."/>
        </authorList>
    </citation>
    <scope>NUCLEOTIDE SEQUENCE [LARGE SCALE GENOMIC DNA]</scope>
    <source>
        <strain evidence="4 5">HMF7856</strain>
    </source>
</reference>
<name>A0A6I4I0N7_9SPHI</name>
<keyword evidence="3" id="KW-0408">Iron</keyword>
<keyword evidence="5" id="KW-1185">Reference proteome</keyword>
<accession>A0A6I4I0N7</accession>
<keyword evidence="1" id="KW-0349">Heme</keyword>
<dbReference type="SUPFAM" id="SSF46626">
    <property type="entry name" value="Cytochrome c"/>
    <property type="match status" value="1"/>
</dbReference>
<dbReference type="EMBL" id="CP066775">
    <property type="protein sequence ID" value="QQL51128.1"/>
    <property type="molecule type" value="Genomic_DNA"/>
</dbReference>
<evidence type="ECO:0000313" key="5">
    <source>
        <dbReference type="Proteomes" id="UP000429232"/>
    </source>
</evidence>
<dbReference type="PROSITE" id="PS51007">
    <property type="entry name" value="CYTC"/>
    <property type="match status" value="1"/>
</dbReference>
<evidence type="ECO:0000256" key="3">
    <source>
        <dbReference type="ARBA" id="ARBA00023004"/>
    </source>
</evidence>
<dbReference type="PANTHER" id="PTHR35008:SF8">
    <property type="entry name" value="ALCOHOL DEHYDROGENASE CYTOCHROME C SUBUNIT"/>
    <property type="match status" value="1"/>
</dbReference>
<keyword evidence="2" id="KW-0479">Metal-binding</keyword>
<proteinExistence type="predicted"/>
<protein>
    <submittedName>
        <fullName evidence="4">Cytochrome c</fullName>
    </submittedName>
</protein>
<dbReference type="InterPro" id="IPR051459">
    <property type="entry name" value="Cytochrome_c-type_DH"/>
</dbReference>
<dbReference type="InterPro" id="IPR036909">
    <property type="entry name" value="Cyt_c-like_dom_sf"/>
</dbReference>
<dbReference type="GO" id="GO:0046872">
    <property type="term" value="F:metal ion binding"/>
    <property type="evidence" value="ECO:0007669"/>
    <property type="project" value="UniProtKB-KW"/>
</dbReference>
<dbReference type="Pfam" id="PF00034">
    <property type="entry name" value="Cytochrom_C"/>
    <property type="match status" value="1"/>
</dbReference>
<dbReference type="AlphaFoldDB" id="A0A6I4I0N7"/>
<dbReference type="Proteomes" id="UP000429232">
    <property type="component" value="Chromosome"/>
</dbReference>